<gene>
    <name evidence="4" type="ORF">POL72_44505</name>
</gene>
<organism evidence="4 5">
    <name type="scientific">Sorangium atrum</name>
    <dbReference type="NCBI Taxonomy" id="2995308"/>
    <lineage>
        <taxon>Bacteria</taxon>
        <taxon>Pseudomonadati</taxon>
        <taxon>Myxococcota</taxon>
        <taxon>Polyangia</taxon>
        <taxon>Polyangiales</taxon>
        <taxon>Polyangiaceae</taxon>
        <taxon>Sorangium</taxon>
    </lineage>
</organism>
<dbReference type="Proteomes" id="UP001217485">
    <property type="component" value="Unassembled WGS sequence"/>
</dbReference>
<dbReference type="RefSeq" id="WP_272102989.1">
    <property type="nucleotide sequence ID" value="NZ_JAQNDK010000006.1"/>
</dbReference>
<keyword evidence="5" id="KW-1185">Reference proteome</keyword>
<evidence type="ECO:0000256" key="1">
    <source>
        <dbReference type="SAM" id="Coils"/>
    </source>
</evidence>
<dbReference type="InterPro" id="IPR003018">
    <property type="entry name" value="GAF"/>
</dbReference>
<feature type="coiled-coil region" evidence="1">
    <location>
        <begin position="46"/>
        <end position="80"/>
    </location>
</feature>
<reference evidence="4 5" key="1">
    <citation type="submission" date="2023-01" db="EMBL/GenBank/DDBJ databases">
        <title>Minimal conservation of predation-associated metabolite biosynthetic gene clusters underscores biosynthetic potential of Myxococcota including descriptions for ten novel species: Archangium lansinium sp. nov., Myxococcus landrumus sp. nov., Nannocystis bai.</title>
        <authorList>
            <person name="Ahearne A."/>
            <person name="Stevens C."/>
            <person name="Dowd S."/>
        </authorList>
    </citation>
    <scope>NUCLEOTIDE SEQUENCE [LARGE SCALE GENOMIC DNA]</scope>
    <source>
        <strain evidence="4 5">WIWO2</strain>
    </source>
</reference>
<evidence type="ECO:0000256" key="2">
    <source>
        <dbReference type="SAM" id="MobiDB-lite"/>
    </source>
</evidence>
<dbReference type="Gene3D" id="3.30.450.40">
    <property type="match status" value="1"/>
</dbReference>
<feature type="compositionally biased region" description="Basic and acidic residues" evidence="2">
    <location>
        <begin position="1"/>
        <end position="21"/>
    </location>
</feature>
<evidence type="ECO:0000259" key="3">
    <source>
        <dbReference type="Pfam" id="PF13185"/>
    </source>
</evidence>
<evidence type="ECO:0000313" key="5">
    <source>
        <dbReference type="Proteomes" id="UP001217485"/>
    </source>
</evidence>
<evidence type="ECO:0000313" key="4">
    <source>
        <dbReference type="EMBL" id="MDC0684861.1"/>
    </source>
</evidence>
<dbReference type="SUPFAM" id="SSF55781">
    <property type="entry name" value="GAF domain-like"/>
    <property type="match status" value="1"/>
</dbReference>
<accession>A0ABT5CIE8</accession>
<feature type="region of interest" description="Disordered" evidence="2">
    <location>
        <begin position="1"/>
        <end position="27"/>
    </location>
</feature>
<feature type="domain" description="GAF" evidence="3">
    <location>
        <begin position="99"/>
        <end position="233"/>
    </location>
</feature>
<keyword evidence="1" id="KW-0175">Coiled coil</keyword>
<dbReference type="Pfam" id="PF13185">
    <property type="entry name" value="GAF_2"/>
    <property type="match status" value="1"/>
</dbReference>
<sequence length="249" mass="26403">MSRDGQAERGVEHAVRREGSPRAHVSALEGQKKRLARRARALGRLLGRARRAHGRLEARAARAEAALAHAEGRCAAEEQQRTQLASLYVASRRLLPLRTREEACHALQDIIANLVGSEEIAVFEIDGSGAARVVAAYGVDPSSAVLVAPEEGVVGRVARRIEPYFRQGAALGSDAAAPQAPCARGEGDVMACVPLTMDERVVGVIAVFHLLSQKPALGPLDKGLLEALGTLAAGPFCAGRERCGALEMR</sequence>
<protein>
    <submittedName>
        <fullName evidence="4">GAF domain-containing protein</fullName>
    </submittedName>
</protein>
<comment type="caution">
    <text evidence="4">The sequence shown here is derived from an EMBL/GenBank/DDBJ whole genome shotgun (WGS) entry which is preliminary data.</text>
</comment>
<dbReference type="InterPro" id="IPR029016">
    <property type="entry name" value="GAF-like_dom_sf"/>
</dbReference>
<dbReference type="EMBL" id="JAQNDK010000006">
    <property type="protein sequence ID" value="MDC0684861.1"/>
    <property type="molecule type" value="Genomic_DNA"/>
</dbReference>
<proteinExistence type="predicted"/>
<name>A0ABT5CIE8_9BACT</name>